<proteinExistence type="predicted"/>
<keyword evidence="2" id="KW-1185">Reference proteome</keyword>
<reference evidence="1 2" key="1">
    <citation type="submission" date="2021-03" db="EMBL/GenBank/DDBJ databases">
        <title>Actinomadura violae sp. nov., isolated from lichen in Thailand.</title>
        <authorList>
            <person name="Kanchanasin P."/>
            <person name="Saeng-In P."/>
            <person name="Phongsopitanun W."/>
            <person name="Yuki M."/>
            <person name="Kudo T."/>
            <person name="Ohkuma M."/>
            <person name="Tanasupawat S."/>
        </authorList>
    </citation>
    <scope>NUCLEOTIDE SEQUENCE [LARGE SCALE GENOMIC DNA]</scope>
    <source>
        <strain evidence="1 2">LCR2-06</strain>
    </source>
</reference>
<name>A0ABS3RID8_9ACTN</name>
<protein>
    <submittedName>
        <fullName evidence="1">HEAT repeat domain-containing protein</fullName>
    </submittedName>
</protein>
<sequence>MDETLAGLDDIGWAGLGHAYGSADDVPGLLRTLRAPGPEERQDALHTLYASIYHQGSRYEASGPAVPFLLALAADPATPDRDDLLYLAAGMAIGFDESHLPSGVDIARWRREVHRLRASGPAEEERRMDAWVAEAGDPRERRSREIRRRHYDFTAALVDAEAELAAYDALRTRLPLVRDLLADGDAHVRAAAASTLGWFPEEAVASLPALRALLGTETDPAVTANALVSAGLLDGRDLIPRLRGHLAGDEPLPRWAAAIALLRLDAADPAVTAELAAACVSPPGAPGVPVAFMDGDLRRYSAAAIAGMDEPPAEAAAAVLDGLSRTSGDASSPMAALALALALGAPSAPLPPYAALTPVQQRTVRVIAELPHDSWQWGNLLEILGDWGLPADRDKCRAYAGLA</sequence>
<dbReference type="SUPFAM" id="SSF48371">
    <property type="entry name" value="ARM repeat"/>
    <property type="match status" value="1"/>
</dbReference>
<evidence type="ECO:0000313" key="1">
    <source>
        <dbReference type="EMBL" id="MBO2456493.1"/>
    </source>
</evidence>
<dbReference type="InterPro" id="IPR016024">
    <property type="entry name" value="ARM-type_fold"/>
</dbReference>
<gene>
    <name evidence="1" type="ORF">J4709_02675</name>
</gene>
<dbReference type="EMBL" id="JAGEPF010000002">
    <property type="protein sequence ID" value="MBO2456493.1"/>
    <property type="molecule type" value="Genomic_DNA"/>
</dbReference>
<dbReference type="InterPro" id="IPR011989">
    <property type="entry name" value="ARM-like"/>
</dbReference>
<dbReference type="Gene3D" id="1.25.10.10">
    <property type="entry name" value="Leucine-rich Repeat Variant"/>
    <property type="match status" value="1"/>
</dbReference>
<dbReference type="RefSeq" id="WP_208236484.1">
    <property type="nucleotide sequence ID" value="NZ_JAGEPF010000002.1"/>
</dbReference>
<organism evidence="1 2">
    <name type="scientific">Actinomadura violacea</name>
    <dbReference type="NCBI Taxonomy" id="2819934"/>
    <lineage>
        <taxon>Bacteria</taxon>
        <taxon>Bacillati</taxon>
        <taxon>Actinomycetota</taxon>
        <taxon>Actinomycetes</taxon>
        <taxon>Streptosporangiales</taxon>
        <taxon>Thermomonosporaceae</taxon>
        <taxon>Actinomadura</taxon>
    </lineage>
</organism>
<comment type="caution">
    <text evidence="1">The sequence shown here is derived from an EMBL/GenBank/DDBJ whole genome shotgun (WGS) entry which is preliminary data.</text>
</comment>
<accession>A0ABS3RID8</accession>
<dbReference type="Pfam" id="PF13646">
    <property type="entry name" value="HEAT_2"/>
    <property type="match status" value="1"/>
</dbReference>
<dbReference type="Proteomes" id="UP000680206">
    <property type="component" value="Unassembled WGS sequence"/>
</dbReference>
<evidence type="ECO:0000313" key="2">
    <source>
        <dbReference type="Proteomes" id="UP000680206"/>
    </source>
</evidence>